<name>A0AAE0TFC7_9BIVA</name>
<dbReference type="PANTHER" id="PTHR10836">
    <property type="entry name" value="GLYCERALDEHYDE 3-PHOSPHATE DEHYDROGENASE"/>
    <property type="match status" value="1"/>
</dbReference>
<keyword evidence="5" id="KW-0560">Oxidoreductase</keyword>
<evidence type="ECO:0000313" key="12">
    <source>
        <dbReference type="Proteomes" id="UP001195483"/>
    </source>
</evidence>
<dbReference type="PANTHER" id="PTHR10836:SF76">
    <property type="entry name" value="GLYCERALDEHYDE-3-PHOSPHATE DEHYDROGENASE-RELATED"/>
    <property type="match status" value="1"/>
</dbReference>
<evidence type="ECO:0000256" key="9">
    <source>
        <dbReference type="RuleBase" id="RU000397"/>
    </source>
</evidence>
<evidence type="ECO:0000259" key="10">
    <source>
        <dbReference type="PROSITE" id="PS51176"/>
    </source>
</evidence>
<dbReference type="Pfam" id="PF02153">
    <property type="entry name" value="PDH_N"/>
    <property type="match status" value="1"/>
</dbReference>
<comment type="subunit">
    <text evidence="3">Homotetramer.</text>
</comment>
<dbReference type="CDD" id="cd05214">
    <property type="entry name" value="GAPDH_I_N"/>
    <property type="match status" value="1"/>
</dbReference>
<evidence type="ECO:0000313" key="11">
    <source>
        <dbReference type="EMBL" id="KAK3608905.1"/>
    </source>
</evidence>
<protein>
    <recommendedName>
        <fullName evidence="4">glyceraldehyde-3-phosphate dehydrogenase (phosphorylating)</fullName>
        <ecNumber evidence="4">1.2.1.12</ecNumber>
    </recommendedName>
</protein>
<organism evidence="11 12">
    <name type="scientific">Potamilus streckersoni</name>
    <dbReference type="NCBI Taxonomy" id="2493646"/>
    <lineage>
        <taxon>Eukaryota</taxon>
        <taxon>Metazoa</taxon>
        <taxon>Spiralia</taxon>
        <taxon>Lophotrochozoa</taxon>
        <taxon>Mollusca</taxon>
        <taxon>Bivalvia</taxon>
        <taxon>Autobranchia</taxon>
        <taxon>Heteroconchia</taxon>
        <taxon>Palaeoheterodonta</taxon>
        <taxon>Unionida</taxon>
        <taxon>Unionoidea</taxon>
        <taxon>Unionidae</taxon>
        <taxon>Ambleminae</taxon>
        <taxon>Lampsilini</taxon>
        <taxon>Potamilus</taxon>
    </lineage>
</organism>
<evidence type="ECO:0000256" key="2">
    <source>
        <dbReference type="ARBA" id="ARBA00007406"/>
    </source>
</evidence>
<dbReference type="SUPFAM" id="SSF51735">
    <property type="entry name" value="NAD(P)-binding Rossmann-fold domains"/>
    <property type="match status" value="2"/>
</dbReference>
<accession>A0AAE0TFC7</accession>
<dbReference type="InterPro" id="IPR046826">
    <property type="entry name" value="PDH_N"/>
</dbReference>
<dbReference type="AlphaFoldDB" id="A0AAE0TFC7"/>
<dbReference type="PROSITE" id="PS00071">
    <property type="entry name" value="GAPDH"/>
    <property type="match status" value="1"/>
</dbReference>
<evidence type="ECO:0000256" key="4">
    <source>
        <dbReference type="ARBA" id="ARBA00013119"/>
    </source>
</evidence>
<dbReference type="GO" id="GO:0006571">
    <property type="term" value="P:tyrosine biosynthetic process"/>
    <property type="evidence" value="ECO:0007669"/>
    <property type="project" value="InterPro"/>
</dbReference>
<dbReference type="InterPro" id="IPR020828">
    <property type="entry name" value="GlycerAld_3-P_DH_NAD(P)-bd"/>
</dbReference>
<dbReference type="GO" id="GO:0004665">
    <property type="term" value="F:prephenate dehydrogenase (NADP+) activity"/>
    <property type="evidence" value="ECO:0007669"/>
    <property type="project" value="InterPro"/>
</dbReference>
<dbReference type="NCBIfam" id="TIGR01534">
    <property type="entry name" value="GAPDH-I"/>
    <property type="match status" value="1"/>
</dbReference>
<dbReference type="SUPFAM" id="SSF48179">
    <property type="entry name" value="6-phosphogluconate dehydrogenase C-terminal domain-like"/>
    <property type="match status" value="1"/>
</dbReference>
<dbReference type="SUPFAM" id="SSF55347">
    <property type="entry name" value="Glyceraldehyde-3-phosphate dehydrogenase-like, C-terminal domain"/>
    <property type="match status" value="1"/>
</dbReference>
<evidence type="ECO:0000256" key="3">
    <source>
        <dbReference type="ARBA" id="ARBA00011881"/>
    </source>
</evidence>
<evidence type="ECO:0000256" key="6">
    <source>
        <dbReference type="ARBA" id="ARBA00023027"/>
    </source>
</evidence>
<evidence type="ECO:0000256" key="1">
    <source>
        <dbReference type="ARBA" id="ARBA00004869"/>
    </source>
</evidence>
<dbReference type="FunFam" id="3.30.360.10:FF:000001">
    <property type="entry name" value="Glyceraldehyde-3-phosphate dehydrogenase"/>
    <property type="match status" value="1"/>
</dbReference>
<reference evidence="11" key="1">
    <citation type="journal article" date="2021" name="Genome Biol. Evol.">
        <title>A High-Quality Reference Genome for a Parasitic Bivalve with Doubly Uniparental Inheritance (Bivalvia: Unionida).</title>
        <authorList>
            <person name="Smith C.H."/>
        </authorList>
    </citation>
    <scope>NUCLEOTIDE SEQUENCE</scope>
    <source>
        <strain evidence="11">CHS0354</strain>
    </source>
</reference>
<keyword evidence="7" id="KW-0324">Glycolysis</keyword>
<dbReference type="InterPro" id="IPR008927">
    <property type="entry name" value="6-PGluconate_DH-like_C_sf"/>
</dbReference>
<dbReference type="Gene3D" id="3.30.360.10">
    <property type="entry name" value="Dihydrodipicolinate Reductase, domain 2"/>
    <property type="match status" value="1"/>
</dbReference>
<keyword evidence="6" id="KW-0520">NAD</keyword>
<sequence>MTIKVGINGFGRIGRLVFRAMVKNPEFEIVGINDLVDAEYMAYMLTYDSTHGKFNGDARAEGGHLVVNGKKIRITAEKDPAALKWSEVSANYIVESTGLFTGKDKAALHLNAGAKKVVISAPSNDAPMYVMGVNHDGYKSNEDVISNASCTTNCLAPLAKVIHDTFGIVEGLMTTVHAVTATQKTVDGPSMKDWRGGRGSLQNIIPSSTGAAKAVGKVIPALNGKLTGMSFRIPTADVSVVDLTVRTEKSVSYDEIKAAIKKASETSMKGILGYTEAAVVSSDFLGDAPDCLYRKSEIIQKSFLHQFKTIGIIGGTGKIGSLFAKHLNLHGYNVLISDEHTPQEERDILRCADLVILSVPISRSVEVLRRIRPFLRPNTLLTDFTSVKSDIQKELEKCVCEVISCHPLFGPTAVIDGQNMITIPVKPGKNYPKLIQLWKKLNLNVTELESCRKHDEYMSIIQGLIHFLHISFVSTLRQLNPDIEKLLQICSPVYRSYFAFSCRITGGDENLYTNIVIDNPENKAVIEKMLRLSNNLLNCIQKSNYAEFSENFVKNRDFLNSHIDNFMQESNFLVNQLNEYYKNKTP</sequence>
<dbReference type="InterPro" id="IPR046825">
    <property type="entry name" value="PDH_C"/>
</dbReference>
<dbReference type="InterPro" id="IPR006424">
    <property type="entry name" value="Glyceraldehyde-3-P_DH_1"/>
</dbReference>
<comment type="similarity">
    <text evidence="2 9">Belongs to the glyceraldehyde-3-phosphate dehydrogenase family.</text>
</comment>
<dbReference type="Gene3D" id="1.10.3660.10">
    <property type="entry name" value="6-phosphogluconate dehydrogenase C-terminal like domain"/>
    <property type="match status" value="1"/>
</dbReference>
<keyword evidence="12" id="KW-1185">Reference proteome</keyword>
<dbReference type="InterPro" id="IPR003099">
    <property type="entry name" value="Prephen_DH"/>
</dbReference>
<dbReference type="Pfam" id="PF02800">
    <property type="entry name" value="Gp_dh_C"/>
    <property type="match status" value="1"/>
</dbReference>
<comment type="pathway">
    <text evidence="1">Carbohydrate degradation; glycolysis; pyruvate from D-glyceraldehyde 3-phosphate: step 1/5.</text>
</comment>
<evidence type="ECO:0000256" key="5">
    <source>
        <dbReference type="ARBA" id="ARBA00023002"/>
    </source>
</evidence>
<proteinExistence type="inferred from homology"/>
<dbReference type="InterPro" id="IPR036291">
    <property type="entry name" value="NAD(P)-bd_dom_sf"/>
</dbReference>
<reference evidence="11" key="2">
    <citation type="journal article" date="2021" name="Genome Biol. Evol.">
        <title>Developing a high-quality reference genome for a parasitic bivalve with doubly uniparental inheritance (Bivalvia: Unionida).</title>
        <authorList>
            <person name="Smith C.H."/>
        </authorList>
    </citation>
    <scope>NUCLEOTIDE SEQUENCE</scope>
    <source>
        <strain evidence="11">CHS0354</strain>
        <tissue evidence="11">Mantle</tissue>
    </source>
</reference>
<dbReference type="FunFam" id="3.40.50.720:FF:000266">
    <property type="entry name" value="Glyceraldehyde-3-phosphate dehydrogenase"/>
    <property type="match status" value="1"/>
</dbReference>
<feature type="domain" description="Prephenate/arogenate dehydrogenase" evidence="10">
    <location>
        <begin position="308"/>
        <end position="570"/>
    </location>
</feature>
<dbReference type="PROSITE" id="PS51176">
    <property type="entry name" value="PDH_ADH"/>
    <property type="match status" value="1"/>
</dbReference>
<dbReference type="GO" id="GO:0008977">
    <property type="term" value="F:prephenate dehydrogenase (NAD+) activity"/>
    <property type="evidence" value="ECO:0007669"/>
    <property type="project" value="InterPro"/>
</dbReference>
<dbReference type="GO" id="GO:0070403">
    <property type="term" value="F:NAD+ binding"/>
    <property type="evidence" value="ECO:0007669"/>
    <property type="project" value="InterPro"/>
</dbReference>
<dbReference type="Gene3D" id="3.40.50.720">
    <property type="entry name" value="NAD(P)-binding Rossmann-like Domain"/>
    <property type="match status" value="2"/>
</dbReference>
<dbReference type="PRINTS" id="PR00078">
    <property type="entry name" value="G3PDHDRGNASE"/>
</dbReference>
<dbReference type="Proteomes" id="UP001195483">
    <property type="component" value="Unassembled WGS sequence"/>
</dbReference>
<dbReference type="EC" id="1.2.1.12" evidence="4"/>
<dbReference type="GO" id="GO:0006006">
    <property type="term" value="P:glucose metabolic process"/>
    <property type="evidence" value="ECO:0007669"/>
    <property type="project" value="InterPro"/>
</dbReference>
<evidence type="ECO:0000256" key="8">
    <source>
        <dbReference type="ARBA" id="ARBA00047698"/>
    </source>
</evidence>
<dbReference type="GO" id="GO:0050661">
    <property type="term" value="F:NADP binding"/>
    <property type="evidence" value="ECO:0007669"/>
    <property type="project" value="InterPro"/>
</dbReference>
<comment type="catalytic activity">
    <reaction evidence="8">
        <text>D-glyceraldehyde 3-phosphate + phosphate + NAD(+) = (2R)-3-phospho-glyceroyl phosphate + NADH + H(+)</text>
        <dbReference type="Rhea" id="RHEA:10300"/>
        <dbReference type="ChEBI" id="CHEBI:15378"/>
        <dbReference type="ChEBI" id="CHEBI:43474"/>
        <dbReference type="ChEBI" id="CHEBI:57540"/>
        <dbReference type="ChEBI" id="CHEBI:57604"/>
        <dbReference type="ChEBI" id="CHEBI:57945"/>
        <dbReference type="ChEBI" id="CHEBI:59776"/>
        <dbReference type="EC" id="1.2.1.12"/>
    </reaction>
</comment>
<comment type="caution">
    <text evidence="11">The sequence shown here is derived from an EMBL/GenBank/DDBJ whole genome shotgun (WGS) entry which is preliminary data.</text>
</comment>
<dbReference type="GO" id="GO:0006096">
    <property type="term" value="P:glycolytic process"/>
    <property type="evidence" value="ECO:0007669"/>
    <property type="project" value="UniProtKB-KW"/>
</dbReference>
<gene>
    <name evidence="11" type="ORF">CHS0354_006946</name>
</gene>
<dbReference type="GO" id="GO:0019682">
    <property type="term" value="P:glyceraldehyde-3-phosphate metabolic process"/>
    <property type="evidence" value="ECO:0007669"/>
    <property type="project" value="UniProtKB-ARBA"/>
</dbReference>
<evidence type="ECO:0000256" key="7">
    <source>
        <dbReference type="ARBA" id="ARBA00023152"/>
    </source>
</evidence>
<dbReference type="SMART" id="SM00846">
    <property type="entry name" value="Gp_dh_N"/>
    <property type="match status" value="1"/>
</dbReference>
<reference evidence="11" key="3">
    <citation type="submission" date="2023-05" db="EMBL/GenBank/DDBJ databases">
        <authorList>
            <person name="Smith C.H."/>
        </authorList>
    </citation>
    <scope>NUCLEOTIDE SEQUENCE</scope>
    <source>
        <strain evidence="11">CHS0354</strain>
        <tissue evidence="11">Mantle</tissue>
    </source>
</reference>
<dbReference type="InterPro" id="IPR020831">
    <property type="entry name" value="GlycerAld/Erythrose_P_DH"/>
</dbReference>
<dbReference type="InterPro" id="IPR020829">
    <property type="entry name" value="GlycerAld_3-P_DH_cat"/>
</dbReference>
<dbReference type="CDD" id="cd18126">
    <property type="entry name" value="GAPDH_I_C"/>
    <property type="match status" value="1"/>
</dbReference>
<dbReference type="Pfam" id="PF20463">
    <property type="entry name" value="PDH_C"/>
    <property type="match status" value="1"/>
</dbReference>
<dbReference type="Pfam" id="PF00044">
    <property type="entry name" value="Gp_dh_N"/>
    <property type="match status" value="1"/>
</dbReference>
<dbReference type="GO" id="GO:0004365">
    <property type="term" value="F:glyceraldehyde-3-phosphate dehydrogenase (NAD+) (phosphorylating) activity"/>
    <property type="evidence" value="ECO:0007669"/>
    <property type="project" value="UniProtKB-EC"/>
</dbReference>
<dbReference type="EMBL" id="JAEAOA010000469">
    <property type="protein sequence ID" value="KAK3608905.1"/>
    <property type="molecule type" value="Genomic_DNA"/>
</dbReference>
<dbReference type="InterPro" id="IPR020830">
    <property type="entry name" value="GlycerAld_3-P_DH_AS"/>
</dbReference>